<dbReference type="PANTHER" id="PTHR43668">
    <property type="entry name" value="ALLANTOINASE"/>
    <property type="match status" value="1"/>
</dbReference>
<dbReference type="SUPFAM" id="SSF51338">
    <property type="entry name" value="Composite domain of metallo-dependent hydrolases"/>
    <property type="match status" value="1"/>
</dbReference>
<evidence type="ECO:0000256" key="1">
    <source>
        <dbReference type="ARBA" id="ARBA00001947"/>
    </source>
</evidence>
<evidence type="ECO:0000313" key="8">
    <source>
        <dbReference type="EMBL" id="MSS84429.1"/>
    </source>
</evidence>
<dbReference type="PANTHER" id="PTHR43668:SF2">
    <property type="entry name" value="ALLANTOINASE"/>
    <property type="match status" value="1"/>
</dbReference>
<name>A0A6N7VRM9_9ACTO</name>
<evidence type="ECO:0000256" key="3">
    <source>
        <dbReference type="ARBA" id="ARBA00010286"/>
    </source>
</evidence>
<sequence>MSIRLRGGRVFLDGIFRNVDIVIDDQGVVRDDADASRDIDIRGHYVLPGLADIHVHLREPGFSYKETIATGTRAAARGGFTTVGAMPNVAPPPDNLAELEKQIEAYRRDAVVEVLPYSCLTTGGNGRGAPVDYPSLAPHVIGFSDDGFGVQSEETMRQVMRGVADAGSIVAQHIEDLELAGDGYINDGEYAATHGHKGKSAESEWRQLERDLHLVEETGCNYHGCHVSTVRSVELIREAKAKGLPVTAETAPHYLALSDDMLQEDGRFRMNPPIRSREDREALCEALLDGTIDMIATDHAPHSAEEKAGGLEKSANGVVGLENSLSVIYTEFVHSGRMTMEDLVRVMCVAPRTRFKTGGGRITMGSPADLIVFDPNFHEPLDTSKFQSKGRATPFDGIDLHGQVALTLCKGHAAWDPHSWLA</sequence>
<comment type="cofactor">
    <cofactor evidence="1">
        <name>Zn(2+)</name>
        <dbReference type="ChEBI" id="CHEBI:29105"/>
    </cofactor>
</comment>
<dbReference type="InterPro" id="IPR050138">
    <property type="entry name" value="DHOase/Allantoinase_Hydrolase"/>
</dbReference>
<dbReference type="GO" id="GO:0004151">
    <property type="term" value="F:dihydroorotase activity"/>
    <property type="evidence" value="ECO:0007669"/>
    <property type="project" value="InterPro"/>
</dbReference>
<keyword evidence="9" id="KW-1185">Reference proteome</keyword>
<evidence type="ECO:0000256" key="2">
    <source>
        <dbReference type="ARBA" id="ARBA00002368"/>
    </source>
</evidence>
<dbReference type="RefSeq" id="WP_154544786.1">
    <property type="nucleotide sequence ID" value="NZ_VULO01000007.1"/>
</dbReference>
<dbReference type="GO" id="GO:0046872">
    <property type="term" value="F:metal ion binding"/>
    <property type="evidence" value="ECO:0007669"/>
    <property type="project" value="UniProtKB-KW"/>
</dbReference>
<dbReference type="InterPro" id="IPR011059">
    <property type="entry name" value="Metal-dep_hydrolase_composite"/>
</dbReference>
<accession>A0A6N7VRM9</accession>
<dbReference type="SUPFAM" id="SSF51556">
    <property type="entry name" value="Metallo-dependent hydrolases"/>
    <property type="match status" value="1"/>
</dbReference>
<keyword evidence="6" id="KW-0665">Pyrimidine biosynthesis</keyword>
<dbReference type="InterPro" id="IPR004722">
    <property type="entry name" value="DHOase"/>
</dbReference>
<feature type="domain" description="Dihydroorotase catalytic" evidence="7">
    <location>
        <begin position="44"/>
        <end position="229"/>
    </location>
</feature>
<dbReference type="Gene3D" id="3.20.20.140">
    <property type="entry name" value="Metal-dependent hydrolases"/>
    <property type="match status" value="1"/>
</dbReference>
<comment type="function">
    <text evidence="2">Catalyzes the reversible cyclization of carbamoyl aspartate to dihydroorotate.</text>
</comment>
<comment type="similarity">
    <text evidence="3">Belongs to the metallo-dependent hydrolases superfamily. DHOase family. Class I DHOase subfamily.</text>
</comment>
<dbReference type="GO" id="GO:0004038">
    <property type="term" value="F:allantoinase activity"/>
    <property type="evidence" value="ECO:0007669"/>
    <property type="project" value="TreeGrafter"/>
</dbReference>
<dbReference type="Gene3D" id="2.30.40.10">
    <property type="entry name" value="Urease, subunit C, domain 1"/>
    <property type="match status" value="1"/>
</dbReference>
<dbReference type="EMBL" id="VULO01000007">
    <property type="protein sequence ID" value="MSS84429.1"/>
    <property type="molecule type" value="Genomic_DNA"/>
</dbReference>
<dbReference type="Proteomes" id="UP000470875">
    <property type="component" value="Unassembled WGS sequence"/>
</dbReference>
<dbReference type="GO" id="GO:0006221">
    <property type="term" value="P:pyrimidine nucleotide biosynthetic process"/>
    <property type="evidence" value="ECO:0007669"/>
    <property type="project" value="UniProtKB-KW"/>
</dbReference>
<evidence type="ECO:0000256" key="6">
    <source>
        <dbReference type="ARBA" id="ARBA00022975"/>
    </source>
</evidence>
<evidence type="ECO:0000259" key="7">
    <source>
        <dbReference type="Pfam" id="PF12890"/>
    </source>
</evidence>
<reference evidence="8 9" key="1">
    <citation type="submission" date="2019-08" db="EMBL/GenBank/DDBJ databases">
        <title>In-depth cultivation of the pig gut microbiome towards novel bacterial diversity and tailored functional studies.</title>
        <authorList>
            <person name="Wylensek D."/>
            <person name="Hitch T.C.A."/>
            <person name="Clavel T."/>
        </authorList>
    </citation>
    <scope>NUCLEOTIDE SEQUENCE [LARGE SCALE GENOMIC DNA]</scope>
    <source>
        <strain evidence="8 9">WB03_NA08</strain>
    </source>
</reference>
<dbReference type="PROSITE" id="PS00483">
    <property type="entry name" value="DIHYDROOROTASE_2"/>
    <property type="match status" value="1"/>
</dbReference>
<dbReference type="GO" id="GO:0005737">
    <property type="term" value="C:cytoplasm"/>
    <property type="evidence" value="ECO:0007669"/>
    <property type="project" value="TreeGrafter"/>
</dbReference>
<dbReference type="AlphaFoldDB" id="A0A6N7VRM9"/>
<dbReference type="Pfam" id="PF12890">
    <property type="entry name" value="DHOase"/>
    <property type="match status" value="1"/>
</dbReference>
<organism evidence="8 9">
    <name type="scientific">Scrofimicrobium canadense</name>
    <dbReference type="NCBI Taxonomy" id="2652290"/>
    <lineage>
        <taxon>Bacteria</taxon>
        <taxon>Bacillati</taxon>
        <taxon>Actinomycetota</taxon>
        <taxon>Actinomycetes</taxon>
        <taxon>Actinomycetales</taxon>
        <taxon>Actinomycetaceae</taxon>
        <taxon>Scrofimicrobium</taxon>
    </lineage>
</organism>
<dbReference type="PROSITE" id="PS00482">
    <property type="entry name" value="DIHYDROOROTASE_1"/>
    <property type="match status" value="1"/>
</dbReference>
<proteinExistence type="inferred from homology"/>
<keyword evidence="5" id="KW-0378">Hydrolase</keyword>
<protein>
    <submittedName>
        <fullName evidence="8">Dihydroorotase</fullName>
    </submittedName>
</protein>
<dbReference type="InterPro" id="IPR024403">
    <property type="entry name" value="DHOase_cat"/>
</dbReference>
<evidence type="ECO:0000256" key="4">
    <source>
        <dbReference type="ARBA" id="ARBA00022723"/>
    </source>
</evidence>
<dbReference type="NCBIfam" id="TIGR00857">
    <property type="entry name" value="pyrC_multi"/>
    <property type="match status" value="1"/>
</dbReference>
<dbReference type="InterPro" id="IPR002195">
    <property type="entry name" value="Dihydroorotase_CS"/>
</dbReference>
<dbReference type="InterPro" id="IPR032466">
    <property type="entry name" value="Metal_Hydrolase"/>
</dbReference>
<dbReference type="CDD" id="cd01317">
    <property type="entry name" value="DHOase_IIa"/>
    <property type="match status" value="1"/>
</dbReference>
<gene>
    <name evidence="8" type="ORF">FYJ24_06565</name>
</gene>
<keyword evidence="4" id="KW-0479">Metal-binding</keyword>
<evidence type="ECO:0000313" key="9">
    <source>
        <dbReference type="Proteomes" id="UP000470875"/>
    </source>
</evidence>
<dbReference type="GO" id="GO:0006145">
    <property type="term" value="P:purine nucleobase catabolic process"/>
    <property type="evidence" value="ECO:0007669"/>
    <property type="project" value="TreeGrafter"/>
</dbReference>
<comment type="caution">
    <text evidence="8">The sequence shown here is derived from an EMBL/GenBank/DDBJ whole genome shotgun (WGS) entry which is preliminary data.</text>
</comment>
<evidence type="ECO:0000256" key="5">
    <source>
        <dbReference type="ARBA" id="ARBA00022801"/>
    </source>
</evidence>